<dbReference type="PANTHER" id="PTHR39340:SF1">
    <property type="entry name" value="SULFOFRUCTOSEPHOSPHATE ALDOLASE"/>
    <property type="match status" value="1"/>
</dbReference>
<organism evidence="3 4">
    <name type="scientific">Frigoriglobus tundricola</name>
    <dbReference type="NCBI Taxonomy" id="2774151"/>
    <lineage>
        <taxon>Bacteria</taxon>
        <taxon>Pseudomonadati</taxon>
        <taxon>Planctomycetota</taxon>
        <taxon>Planctomycetia</taxon>
        <taxon>Gemmatales</taxon>
        <taxon>Gemmataceae</taxon>
        <taxon>Frigoriglobus</taxon>
    </lineage>
</organism>
<dbReference type="Gene3D" id="3.20.20.70">
    <property type="entry name" value="Aldolase class I"/>
    <property type="match status" value="1"/>
</dbReference>
<reference evidence="4" key="1">
    <citation type="submission" date="2020-05" db="EMBL/GenBank/DDBJ databases">
        <title>Frigoriglobus tundricola gen. nov., sp. nov., a psychrotolerant cellulolytic planctomycete of the family Gemmataceae with two divergent copies of 16S rRNA gene.</title>
        <authorList>
            <person name="Kulichevskaya I.S."/>
            <person name="Ivanova A.A."/>
            <person name="Naumoff D.G."/>
            <person name="Beletsky A.V."/>
            <person name="Rijpstra W.I.C."/>
            <person name="Sinninghe Damste J.S."/>
            <person name="Mardanov A.V."/>
            <person name="Ravin N.V."/>
            <person name="Dedysh S.N."/>
        </authorList>
    </citation>
    <scope>NUCLEOTIDE SEQUENCE [LARGE SCALE GENOMIC DNA]</scope>
    <source>
        <strain evidence="4">PL17</strain>
    </source>
</reference>
<dbReference type="SUPFAM" id="SSF51569">
    <property type="entry name" value="Aldolase"/>
    <property type="match status" value="1"/>
</dbReference>
<dbReference type="AlphaFoldDB" id="A0A6M5YIA6"/>
<keyword evidence="2 3" id="KW-0456">Lyase</keyword>
<dbReference type="InterPro" id="IPR002915">
    <property type="entry name" value="DeoC/FbaB/LacD_aldolase"/>
</dbReference>
<dbReference type="GO" id="GO:0061595">
    <property type="term" value="F:6-deoxy-6-sulfofructose-1-phosphate aldolase activity"/>
    <property type="evidence" value="ECO:0007669"/>
    <property type="project" value="TreeGrafter"/>
</dbReference>
<dbReference type="RefSeq" id="WP_171469944.1">
    <property type="nucleotide sequence ID" value="NZ_CP053452.2"/>
</dbReference>
<evidence type="ECO:0000256" key="1">
    <source>
        <dbReference type="ARBA" id="ARBA00008679"/>
    </source>
</evidence>
<sequence>MATTSITRLYGLGLTPGKLRGLQRISNPNGTLSMVATDQNSSMIKMMKKALKDATGEDREPTYAEIADAKVMLSRALSPHCSGLLVDGYYGYASTIAAYAVPPGTGLLIRVEKSGADKNAAGAPCGEVEPGWGVHKIKRCGADAVKLLAQFEPGEFDSAEKNFEFTRQMYEQCIEHDILFLLEPIHFPYNGEKEGAASQVARKASTVIESAKYLSRYCDIYKSEFPGTLGVETDAQLVDNLKRLNDACVKPWVLLSAGVDYDKYKKQVEMAMKAGASGILGGRAFWKEFFTYNSPADRQKFAETECVKRVKETDAIVRTGTPWFAKYGLTMEDLHGIRTTEGWHARYGGGTAVKGSGPVDPNAVY</sequence>
<accession>A0A6M5YIA6</accession>
<name>A0A6M5YIA6_9BACT</name>
<dbReference type="NCBIfam" id="NF009498">
    <property type="entry name" value="PRK12858.1"/>
    <property type="match status" value="1"/>
</dbReference>
<dbReference type="EMBL" id="CP053452">
    <property type="protein sequence ID" value="QJW93819.1"/>
    <property type="molecule type" value="Genomic_DNA"/>
</dbReference>
<dbReference type="Proteomes" id="UP000503447">
    <property type="component" value="Chromosome"/>
</dbReference>
<dbReference type="KEGG" id="ftj:FTUN_1330"/>
<dbReference type="GO" id="GO:0009025">
    <property type="term" value="F:tagatose-bisphosphate aldolase activity"/>
    <property type="evidence" value="ECO:0007669"/>
    <property type="project" value="UniProtKB-EC"/>
</dbReference>
<protein>
    <submittedName>
        <fullName evidence="3">Tagatose 1,6-bisphosphate aldolase</fullName>
        <ecNumber evidence="3">4.1.2.40</ecNumber>
    </submittedName>
</protein>
<proteinExistence type="inferred from homology"/>
<evidence type="ECO:0000313" key="4">
    <source>
        <dbReference type="Proteomes" id="UP000503447"/>
    </source>
</evidence>
<comment type="similarity">
    <text evidence="1">Belongs to the aldolase LacD family.</text>
</comment>
<keyword evidence="4" id="KW-1185">Reference proteome</keyword>
<dbReference type="EC" id="4.1.2.40" evidence="3"/>
<dbReference type="Pfam" id="PF01791">
    <property type="entry name" value="DeoC"/>
    <property type="match status" value="1"/>
</dbReference>
<dbReference type="InterPro" id="IPR013785">
    <property type="entry name" value="Aldolase_TIM"/>
</dbReference>
<dbReference type="PANTHER" id="PTHR39340">
    <property type="entry name" value="SULFOFRUCTOSEPHOSPHATE ALDOLASE"/>
    <property type="match status" value="1"/>
</dbReference>
<dbReference type="InterPro" id="IPR050552">
    <property type="entry name" value="LacD_aldolase"/>
</dbReference>
<dbReference type="GO" id="GO:1902777">
    <property type="term" value="P:6-sulfoquinovose(1-) catabolic process"/>
    <property type="evidence" value="ECO:0007669"/>
    <property type="project" value="TreeGrafter"/>
</dbReference>
<evidence type="ECO:0000256" key="2">
    <source>
        <dbReference type="ARBA" id="ARBA00023239"/>
    </source>
</evidence>
<evidence type="ECO:0000313" key="3">
    <source>
        <dbReference type="EMBL" id="QJW93819.1"/>
    </source>
</evidence>
<gene>
    <name evidence="3" type="ORF">FTUN_1330</name>
</gene>